<gene>
    <name evidence="3" type="ORF">GJU41_22025</name>
</gene>
<name>A0A6I2MHM3_9BACI</name>
<dbReference type="RefSeq" id="WP_154319600.1">
    <property type="nucleotide sequence ID" value="NZ_CAJGAA010000012.1"/>
</dbReference>
<reference evidence="3 4" key="1">
    <citation type="submission" date="2019-11" db="EMBL/GenBank/DDBJ databases">
        <title>Bacillus idriensis genome.</title>
        <authorList>
            <person name="Konopka E.N."/>
            <person name="Newman J.D."/>
        </authorList>
    </citation>
    <scope>NUCLEOTIDE SEQUENCE [LARGE SCALE GENOMIC DNA]</scope>
    <source>
        <strain evidence="3 4">DSM 19097</strain>
    </source>
</reference>
<evidence type="ECO:0000256" key="2">
    <source>
        <dbReference type="SAM" id="Phobius"/>
    </source>
</evidence>
<feature type="transmembrane region" description="Helical" evidence="2">
    <location>
        <begin position="51"/>
        <end position="70"/>
    </location>
</feature>
<keyword evidence="2" id="KW-0812">Transmembrane</keyword>
<protein>
    <recommendedName>
        <fullName evidence="5">Phage capsid protein</fullName>
    </recommendedName>
</protein>
<evidence type="ECO:0000256" key="1">
    <source>
        <dbReference type="SAM" id="MobiDB-lite"/>
    </source>
</evidence>
<dbReference type="Pfam" id="PF19893">
    <property type="entry name" value="DUF6366"/>
    <property type="match status" value="1"/>
</dbReference>
<dbReference type="InterPro" id="IPR045946">
    <property type="entry name" value="DUF6366"/>
</dbReference>
<dbReference type="Proteomes" id="UP000441585">
    <property type="component" value="Unassembled WGS sequence"/>
</dbReference>
<evidence type="ECO:0000313" key="4">
    <source>
        <dbReference type="Proteomes" id="UP000441585"/>
    </source>
</evidence>
<organism evidence="3 4">
    <name type="scientific">Metabacillus idriensis</name>
    <dbReference type="NCBI Taxonomy" id="324768"/>
    <lineage>
        <taxon>Bacteria</taxon>
        <taxon>Bacillati</taxon>
        <taxon>Bacillota</taxon>
        <taxon>Bacilli</taxon>
        <taxon>Bacillales</taxon>
        <taxon>Bacillaceae</taxon>
        <taxon>Metabacillus</taxon>
    </lineage>
</organism>
<sequence length="71" mass="7858">MSEEKQAPEIRREKLRQEELKRNSTGNVKDAFNRAETGNLTDLVGSSGWKGTGILILIMIAGLIIASIFLK</sequence>
<comment type="caution">
    <text evidence="3">The sequence shown here is derived from an EMBL/GenBank/DDBJ whole genome shotgun (WGS) entry which is preliminary data.</text>
</comment>
<dbReference type="EMBL" id="WKKF01000014">
    <property type="protein sequence ID" value="MRX56627.1"/>
    <property type="molecule type" value="Genomic_DNA"/>
</dbReference>
<keyword evidence="2" id="KW-1133">Transmembrane helix</keyword>
<evidence type="ECO:0000313" key="3">
    <source>
        <dbReference type="EMBL" id="MRX56627.1"/>
    </source>
</evidence>
<proteinExistence type="predicted"/>
<feature type="region of interest" description="Disordered" evidence="1">
    <location>
        <begin position="1"/>
        <end position="20"/>
    </location>
</feature>
<accession>A0A6I2MHM3</accession>
<keyword evidence="4" id="KW-1185">Reference proteome</keyword>
<dbReference type="AlphaFoldDB" id="A0A6I2MHM3"/>
<keyword evidence="2" id="KW-0472">Membrane</keyword>
<evidence type="ECO:0008006" key="5">
    <source>
        <dbReference type="Google" id="ProtNLM"/>
    </source>
</evidence>